<dbReference type="RefSeq" id="WP_042501823.1">
    <property type="nucleotide sequence ID" value="NZ_BBNU01000043.1"/>
</dbReference>
<dbReference type="InterPro" id="IPR006379">
    <property type="entry name" value="HAD-SF_hydro_IIB"/>
</dbReference>
<evidence type="ECO:0000313" key="1">
    <source>
        <dbReference type="EMBL" id="GAL82714.1"/>
    </source>
</evidence>
<dbReference type="EMBL" id="BBNU01000043">
    <property type="protein sequence ID" value="GAL82714.1"/>
    <property type="molecule type" value="Genomic_DNA"/>
</dbReference>
<dbReference type="PANTHER" id="PTHR10000">
    <property type="entry name" value="PHOSPHOSERINE PHOSPHATASE"/>
    <property type="match status" value="1"/>
</dbReference>
<dbReference type="InterPro" id="IPR000150">
    <property type="entry name" value="Cof"/>
</dbReference>
<dbReference type="NCBIfam" id="TIGR00099">
    <property type="entry name" value="Cof-subfamily"/>
    <property type="match status" value="1"/>
</dbReference>
<dbReference type="Gene3D" id="3.30.1240.10">
    <property type="match status" value="1"/>
</dbReference>
<dbReference type="Proteomes" id="UP000029643">
    <property type="component" value="Unassembled WGS sequence"/>
</dbReference>
<dbReference type="Gene3D" id="3.40.50.1000">
    <property type="entry name" value="HAD superfamily/HAD-like"/>
    <property type="match status" value="1"/>
</dbReference>
<sequence>MNLSEVKLVVTDMDGTLLNNNSEVSDRFFNQFEELKKRNIHFVAASGRQYQSITQKLDTIKSDISIIAENGGLMQHNNETNVLLKLTPEDVLKSIEILREVPGGCYIVLCGRKAAYIETNDSKFISKFNEYYAAYKIVDDLTKVTNDDFMKIAVYHFESSEANILPHISNIEKDYQVTVSGLYWLDISHKDANKGYALSMLQKEMGIHKNETMVFGDYNNDLQMLELAHFSYAMKNAHPNVKKVANFETKSNMEQGVESVLETLIQSVKID</sequence>
<dbReference type="Pfam" id="PF08282">
    <property type="entry name" value="Hydrolase_3"/>
    <property type="match status" value="1"/>
</dbReference>
<protein>
    <submittedName>
        <fullName evidence="1">Predicted hydrolase</fullName>
    </submittedName>
</protein>
<keyword evidence="1" id="KW-0378">Hydrolase</keyword>
<dbReference type="GO" id="GO:0000287">
    <property type="term" value="F:magnesium ion binding"/>
    <property type="evidence" value="ECO:0007669"/>
    <property type="project" value="TreeGrafter"/>
</dbReference>
<dbReference type="InterPro" id="IPR036412">
    <property type="entry name" value="HAD-like_sf"/>
</dbReference>
<gene>
    <name evidence="1" type="ORF">JCM19274_2311</name>
</gene>
<dbReference type="SFLD" id="SFLDG01140">
    <property type="entry name" value="C2.B:_Phosphomannomutase_and_P"/>
    <property type="match status" value="1"/>
</dbReference>
<organism evidence="1 2">
    <name type="scientific">Algibacter lectus</name>
    <dbReference type="NCBI Taxonomy" id="221126"/>
    <lineage>
        <taxon>Bacteria</taxon>
        <taxon>Pseudomonadati</taxon>
        <taxon>Bacteroidota</taxon>
        <taxon>Flavobacteriia</taxon>
        <taxon>Flavobacteriales</taxon>
        <taxon>Flavobacteriaceae</taxon>
        <taxon>Algibacter</taxon>
    </lineage>
</organism>
<comment type="caution">
    <text evidence="1">The sequence shown here is derived from an EMBL/GenBank/DDBJ whole genome shotgun (WGS) entry which is preliminary data.</text>
</comment>
<accession>A0A090X2K2</accession>
<dbReference type="SFLD" id="SFLDG01144">
    <property type="entry name" value="C2.B.4:_PGP_Like"/>
    <property type="match status" value="1"/>
</dbReference>
<dbReference type="PANTHER" id="PTHR10000:SF8">
    <property type="entry name" value="HAD SUPERFAMILY HYDROLASE-LIKE, TYPE 3"/>
    <property type="match status" value="1"/>
</dbReference>
<dbReference type="NCBIfam" id="TIGR01484">
    <property type="entry name" value="HAD-SF-IIB"/>
    <property type="match status" value="1"/>
</dbReference>
<dbReference type="CDD" id="cd07518">
    <property type="entry name" value="HAD_YbiV-Like"/>
    <property type="match status" value="1"/>
</dbReference>
<proteinExistence type="predicted"/>
<reference evidence="1 2" key="1">
    <citation type="journal article" date="2014" name="Genome Announc.">
        <title>Draft Genome Sequences of Marine Flavobacterium Algibacter lectus Strains SS8 and NR4.</title>
        <authorList>
            <person name="Takatani N."/>
            <person name="Nakanishi M."/>
            <person name="Meirelles P."/>
            <person name="Mino S."/>
            <person name="Suda W."/>
            <person name="Oshima K."/>
            <person name="Hattori M."/>
            <person name="Ohkuma M."/>
            <person name="Hosokawa M."/>
            <person name="Miyashita K."/>
            <person name="Thompson F.L."/>
            <person name="Niwa A."/>
            <person name="Sawabe T."/>
            <person name="Sawabe T."/>
        </authorList>
    </citation>
    <scope>NUCLEOTIDE SEQUENCE [LARGE SCALE GENOMIC DNA]</scope>
    <source>
        <strain evidence="2">JCM19274</strain>
    </source>
</reference>
<dbReference type="GO" id="GO:0005829">
    <property type="term" value="C:cytosol"/>
    <property type="evidence" value="ECO:0007669"/>
    <property type="project" value="TreeGrafter"/>
</dbReference>
<dbReference type="PROSITE" id="PS01228">
    <property type="entry name" value="COF_1"/>
    <property type="match status" value="1"/>
</dbReference>
<evidence type="ECO:0000313" key="2">
    <source>
        <dbReference type="Proteomes" id="UP000029643"/>
    </source>
</evidence>
<dbReference type="SUPFAM" id="SSF56784">
    <property type="entry name" value="HAD-like"/>
    <property type="match status" value="1"/>
</dbReference>
<name>A0A090X2K2_9FLAO</name>
<dbReference type="STRING" id="221126.SAMN04489722_1044"/>
<dbReference type="GO" id="GO:0016791">
    <property type="term" value="F:phosphatase activity"/>
    <property type="evidence" value="ECO:0007669"/>
    <property type="project" value="UniProtKB-ARBA"/>
</dbReference>
<dbReference type="InterPro" id="IPR023214">
    <property type="entry name" value="HAD_sf"/>
</dbReference>
<dbReference type="SFLD" id="SFLDS00003">
    <property type="entry name" value="Haloacid_Dehalogenase"/>
    <property type="match status" value="1"/>
</dbReference>
<dbReference type="AlphaFoldDB" id="A0A090X2K2"/>